<dbReference type="EMBL" id="CP009922">
    <property type="protein sequence ID" value="AKG46419.1"/>
    <property type="molecule type" value="Genomic_DNA"/>
</dbReference>
<dbReference type="STRING" id="408015.SXIM_50350"/>
<dbReference type="Pfam" id="PF13581">
    <property type="entry name" value="HATPase_c_2"/>
    <property type="match status" value="1"/>
</dbReference>
<dbReference type="CDD" id="cd16936">
    <property type="entry name" value="HATPase_RsbW-like"/>
    <property type="match status" value="1"/>
</dbReference>
<keyword evidence="1" id="KW-0418">Kinase</keyword>
<evidence type="ECO:0000313" key="5">
    <source>
        <dbReference type="Proteomes" id="UP000034034"/>
    </source>
</evidence>
<dbReference type="HOGENOM" id="CLU_090336_7_0_11"/>
<accession>A0A0F7G1R6</accession>
<dbReference type="InterPro" id="IPR050267">
    <property type="entry name" value="Anti-sigma-factor_SerPK"/>
</dbReference>
<dbReference type="PANTHER" id="PTHR35526:SF3">
    <property type="entry name" value="ANTI-SIGMA-F FACTOR RSBW"/>
    <property type="match status" value="1"/>
</dbReference>
<dbReference type="PANTHER" id="PTHR35526">
    <property type="entry name" value="ANTI-SIGMA-F FACTOR RSBW-RELATED"/>
    <property type="match status" value="1"/>
</dbReference>
<dbReference type="KEGG" id="sxi:SXIM_50350"/>
<evidence type="ECO:0000259" key="3">
    <source>
        <dbReference type="Pfam" id="PF13581"/>
    </source>
</evidence>
<dbReference type="SUPFAM" id="SSF55874">
    <property type="entry name" value="ATPase domain of HSP90 chaperone/DNA topoisomerase II/histidine kinase"/>
    <property type="match status" value="1"/>
</dbReference>
<evidence type="ECO:0000256" key="2">
    <source>
        <dbReference type="SAM" id="MobiDB-lite"/>
    </source>
</evidence>
<keyword evidence="1" id="KW-0723">Serine/threonine-protein kinase</keyword>
<dbReference type="RefSeq" id="WP_046725174.1">
    <property type="nucleotide sequence ID" value="NZ_CP009922.3"/>
</dbReference>
<dbReference type="Proteomes" id="UP000034034">
    <property type="component" value="Chromosome"/>
</dbReference>
<dbReference type="Gene3D" id="3.30.565.10">
    <property type="entry name" value="Histidine kinase-like ATPase, C-terminal domain"/>
    <property type="match status" value="1"/>
</dbReference>
<dbReference type="InterPro" id="IPR036890">
    <property type="entry name" value="HATPase_C_sf"/>
</dbReference>
<dbReference type="GO" id="GO:0005524">
    <property type="term" value="F:ATP binding"/>
    <property type="evidence" value="ECO:0007669"/>
    <property type="project" value="UniProtKB-KW"/>
</dbReference>
<dbReference type="PATRIC" id="fig|408015.6.peg.5101"/>
<reference evidence="4" key="1">
    <citation type="submission" date="2019-08" db="EMBL/GenBank/DDBJ databases">
        <title>Complete genome sequence of a mangrove-derived Streptomyces xiamenensis.</title>
        <authorList>
            <person name="Xu J."/>
        </authorList>
    </citation>
    <scope>NUCLEOTIDE SEQUENCE</scope>
    <source>
        <strain evidence="4">318</strain>
    </source>
</reference>
<proteinExistence type="predicted"/>
<keyword evidence="4" id="KW-0547">Nucleotide-binding</keyword>
<name>A0A0F7G1R6_9ACTN</name>
<keyword evidence="5" id="KW-1185">Reference proteome</keyword>
<keyword evidence="1" id="KW-0808">Transferase</keyword>
<feature type="region of interest" description="Disordered" evidence="2">
    <location>
        <begin position="1"/>
        <end position="21"/>
    </location>
</feature>
<gene>
    <name evidence="4" type="ORF">SXIM_50350</name>
</gene>
<protein>
    <submittedName>
        <fullName evidence="4">ATP-binding region ATPase domain protein</fullName>
    </submittedName>
</protein>
<dbReference type="InterPro" id="IPR003594">
    <property type="entry name" value="HATPase_dom"/>
</dbReference>
<organism evidence="4 5">
    <name type="scientific">Streptomyces xiamenensis</name>
    <dbReference type="NCBI Taxonomy" id="408015"/>
    <lineage>
        <taxon>Bacteria</taxon>
        <taxon>Bacillati</taxon>
        <taxon>Actinomycetota</taxon>
        <taxon>Actinomycetes</taxon>
        <taxon>Kitasatosporales</taxon>
        <taxon>Streptomycetaceae</taxon>
        <taxon>Streptomyces</taxon>
    </lineage>
</organism>
<dbReference type="AlphaFoldDB" id="A0A0F7G1R6"/>
<feature type="domain" description="Histidine kinase/HSP90-like ATPase" evidence="3">
    <location>
        <begin position="32"/>
        <end position="128"/>
    </location>
</feature>
<evidence type="ECO:0000256" key="1">
    <source>
        <dbReference type="ARBA" id="ARBA00022527"/>
    </source>
</evidence>
<keyword evidence="4" id="KW-0067">ATP-binding</keyword>
<dbReference type="GO" id="GO:0004674">
    <property type="term" value="F:protein serine/threonine kinase activity"/>
    <property type="evidence" value="ECO:0007669"/>
    <property type="project" value="UniProtKB-KW"/>
</dbReference>
<sequence length="155" mass="16468">MDSRSGAAPHPTAPAASGDPGVWRLTAAPVDASVPLIRHAVRDLLHRRHIPLSADRMGSLLLIVSELVTNAVRHAALLTPQIGIEVALTPGRVRIAVEDGHPYRPKALEARVEHTSGRGLLLVKIVTHEAGGTCGVDATAAGGKIIWAELPWDRY</sequence>
<evidence type="ECO:0000313" key="4">
    <source>
        <dbReference type="EMBL" id="AKG46419.1"/>
    </source>
</evidence>